<sequence length="207" mass="23810">MACFLLVKLQNLCFMNCRLPSKLSLGSLPQDLHPLSCRGIKNVQLFNVNLLNFQLKSHRSLKLNLSGAPNLKILGYYAHKRGLQSLHYILTDLPRLLLDLRVLQIYADEDWGKFVPERMSTFSMVVELKLDFRKPRKFDTLKMVSILRAFPSLLLNLELSLAIKQQARHHFDCAETAKQMQFLDEVECQKLRLQLQALSKSAVVTVT</sequence>
<evidence type="ECO:0000313" key="2">
    <source>
        <dbReference type="Proteomes" id="UP001174677"/>
    </source>
</evidence>
<evidence type="ECO:0000313" key="1">
    <source>
        <dbReference type="EMBL" id="KAJ9185098.1"/>
    </source>
</evidence>
<accession>A0ABQ9N011</accession>
<gene>
    <name evidence="1" type="ORF">P3X46_004765</name>
</gene>
<dbReference type="Proteomes" id="UP001174677">
    <property type="component" value="Chromosome 3"/>
</dbReference>
<proteinExistence type="predicted"/>
<evidence type="ECO:0008006" key="3">
    <source>
        <dbReference type="Google" id="ProtNLM"/>
    </source>
</evidence>
<keyword evidence="2" id="KW-1185">Reference proteome</keyword>
<dbReference type="EMBL" id="JARPOI010000003">
    <property type="protein sequence ID" value="KAJ9185098.1"/>
    <property type="molecule type" value="Genomic_DNA"/>
</dbReference>
<name>A0ABQ9N011_HEVBR</name>
<reference evidence="1" key="1">
    <citation type="journal article" date="2023" name="Plant Biotechnol. J.">
        <title>Chromosome-level wild Hevea brasiliensis genome provides new tools for genomic-assisted breeding and valuable loci to elevate rubber yield.</title>
        <authorList>
            <person name="Cheng H."/>
            <person name="Song X."/>
            <person name="Hu Y."/>
            <person name="Wu T."/>
            <person name="Yang Q."/>
            <person name="An Z."/>
            <person name="Feng S."/>
            <person name="Deng Z."/>
            <person name="Wu W."/>
            <person name="Zeng X."/>
            <person name="Tu M."/>
            <person name="Wang X."/>
            <person name="Huang H."/>
        </authorList>
    </citation>
    <scope>NUCLEOTIDE SEQUENCE</scope>
    <source>
        <strain evidence="1">MT/VB/25A 57/8</strain>
    </source>
</reference>
<organism evidence="1 2">
    <name type="scientific">Hevea brasiliensis</name>
    <name type="common">Para rubber tree</name>
    <name type="synonym">Siphonia brasiliensis</name>
    <dbReference type="NCBI Taxonomy" id="3981"/>
    <lineage>
        <taxon>Eukaryota</taxon>
        <taxon>Viridiplantae</taxon>
        <taxon>Streptophyta</taxon>
        <taxon>Embryophyta</taxon>
        <taxon>Tracheophyta</taxon>
        <taxon>Spermatophyta</taxon>
        <taxon>Magnoliopsida</taxon>
        <taxon>eudicotyledons</taxon>
        <taxon>Gunneridae</taxon>
        <taxon>Pentapetalae</taxon>
        <taxon>rosids</taxon>
        <taxon>fabids</taxon>
        <taxon>Malpighiales</taxon>
        <taxon>Euphorbiaceae</taxon>
        <taxon>Crotonoideae</taxon>
        <taxon>Micrandreae</taxon>
        <taxon>Hevea</taxon>
    </lineage>
</organism>
<protein>
    <recommendedName>
        <fullName evidence="3">FBD domain-containing protein</fullName>
    </recommendedName>
</protein>
<comment type="caution">
    <text evidence="1">The sequence shown here is derived from an EMBL/GenBank/DDBJ whole genome shotgun (WGS) entry which is preliminary data.</text>
</comment>